<accession>A0A5S4ZSM1</accession>
<dbReference type="Gene3D" id="3.90.226.30">
    <property type="match status" value="1"/>
</dbReference>
<protein>
    <submittedName>
        <fullName evidence="3">Nickel-dependent lactate racemase</fullName>
    </submittedName>
</protein>
<evidence type="ECO:0000313" key="3">
    <source>
        <dbReference type="EMBL" id="TYO95946.1"/>
    </source>
</evidence>
<dbReference type="InterPro" id="IPR047926">
    <property type="entry name" value="Ni_dep_LarA"/>
</dbReference>
<dbReference type="Proteomes" id="UP000323166">
    <property type="component" value="Unassembled WGS sequence"/>
</dbReference>
<dbReference type="InterPro" id="IPR043166">
    <property type="entry name" value="LarA-like_C"/>
</dbReference>
<dbReference type="RefSeq" id="WP_166511363.1">
    <property type="nucleotide sequence ID" value="NZ_VNHM01000006.1"/>
</dbReference>
<feature type="domain" description="LarA-like N-terminal" evidence="1">
    <location>
        <begin position="7"/>
        <end position="200"/>
    </location>
</feature>
<sequence length="415" mass="44287">MQCKMKYGHGELSLDLPDNHVQSVIKPCFPQIDDPWSLSVAAMQNPIASPALSQLVKERRPEQVAIVVNDHTRPTPYRFLLAALLRDLEEAGVNKTAITFVVATGAHRGNTGEEHARSLGPAVQGYRIINHDCRGELVYMGMLSNGCKLGVNPLVAGADMLILTGLIAPHELAGFSGGRKSILPGVAGMEAVSANHALLTTGGIGAGKLDGNPVHRIMMEAMGLVRPDFIINVVADSEHRPVQVVAGDPEKAWLAGVDLCRKAVQVSGEKQAEVGLASAGGYPRDINLYQAIKSMRNAAKLITEGGTLVICAQCAQGVGNAVLENWVAGAKNPRDITARLKKGFVLGGHKAYLLAELVEKISVILISSMPGHTVRNFFMTPAADFEEALKIVTRKHGDNYRAVVMPEAALIMPGI</sequence>
<dbReference type="AlphaFoldDB" id="A0A5S4ZSM1"/>
<keyword evidence="4" id="KW-1185">Reference proteome</keyword>
<evidence type="ECO:0000259" key="1">
    <source>
        <dbReference type="Pfam" id="PF09861"/>
    </source>
</evidence>
<dbReference type="Gene3D" id="3.40.50.11440">
    <property type="match status" value="1"/>
</dbReference>
<dbReference type="Pfam" id="PF21113">
    <property type="entry name" value="LarA_C"/>
    <property type="match status" value="1"/>
</dbReference>
<dbReference type="EMBL" id="VNHM01000006">
    <property type="protein sequence ID" value="TYO95946.1"/>
    <property type="molecule type" value="Genomic_DNA"/>
</dbReference>
<proteinExistence type="predicted"/>
<name>A0A5S4ZSM1_9FIRM</name>
<dbReference type="NCBIfam" id="NF033504">
    <property type="entry name" value="Ni_dep_LarA"/>
    <property type="match status" value="1"/>
</dbReference>
<reference evidence="3 4" key="1">
    <citation type="submission" date="2019-07" db="EMBL/GenBank/DDBJ databases">
        <title>Genomic Encyclopedia of Type Strains, Phase I: the one thousand microbial genomes (KMG-I) project.</title>
        <authorList>
            <person name="Kyrpides N."/>
        </authorList>
    </citation>
    <scope>NUCLEOTIDE SEQUENCE [LARGE SCALE GENOMIC DNA]</scope>
    <source>
        <strain evidence="3 4">DSM 6562</strain>
    </source>
</reference>
<dbReference type="GO" id="GO:0050043">
    <property type="term" value="F:lactate racemase activity"/>
    <property type="evidence" value="ECO:0007669"/>
    <property type="project" value="InterPro"/>
</dbReference>
<dbReference type="PANTHER" id="PTHR33171">
    <property type="entry name" value="LAR_N DOMAIN-CONTAINING PROTEIN"/>
    <property type="match status" value="1"/>
</dbReference>
<gene>
    <name evidence="3" type="ORF">LX24_01336</name>
</gene>
<organism evidence="3 4">
    <name type="scientific">Desulfallas thermosapovorans DSM 6562</name>
    <dbReference type="NCBI Taxonomy" id="1121431"/>
    <lineage>
        <taxon>Bacteria</taxon>
        <taxon>Bacillati</taxon>
        <taxon>Bacillota</taxon>
        <taxon>Clostridia</taxon>
        <taxon>Eubacteriales</taxon>
        <taxon>Desulfallaceae</taxon>
        <taxon>Desulfallas</taxon>
    </lineage>
</organism>
<dbReference type="InterPro" id="IPR048520">
    <property type="entry name" value="LarA_C"/>
</dbReference>
<dbReference type="InterPro" id="IPR048068">
    <property type="entry name" value="LarA-like"/>
</dbReference>
<dbReference type="PANTHER" id="PTHR33171:SF17">
    <property type="entry name" value="LARA-LIKE N-TERMINAL DOMAIN-CONTAINING PROTEIN"/>
    <property type="match status" value="1"/>
</dbReference>
<evidence type="ECO:0000259" key="2">
    <source>
        <dbReference type="Pfam" id="PF21113"/>
    </source>
</evidence>
<comment type="caution">
    <text evidence="3">The sequence shown here is derived from an EMBL/GenBank/DDBJ whole genome shotgun (WGS) entry which is preliminary data.</text>
</comment>
<evidence type="ECO:0000313" key="4">
    <source>
        <dbReference type="Proteomes" id="UP000323166"/>
    </source>
</evidence>
<dbReference type="Pfam" id="PF09861">
    <property type="entry name" value="Lar_N"/>
    <property type="match status" value="1"/>
</dbReference>
<feature type="domain" description="Lactate racemase C-terminal" evidence="2">
    <location>
        <begin position="270"/>
        <end position="408"/>
    </location>
</feature>
<dbReference type="InterPro" id="IPR018657">
    <property type="entry name" value="LarA-like_N"/>
</dbReference>